<feature type="binding site" evidence="9">
    <location>
        <position position="16"/>
    </location>
    <ligand>
        <name>ATP</name>
        <dbReference type="ChEBI" id="CHEBI:30616"/>
    </ligand>
</feature>
<dbReference type="PIRSF" id="PIRSF000722">
    <property type="entry name" value="Acetate_prop_kin"/>
    <property type="match status" value="1"/>
</dbReference>
<dbReference type="GO" id="GO:0000287">
    <property type="term" value="F:magnesium ion binding"/>
    <property type="evidence" value="ECO:0007669"/>
    <property type="project" value="UniProtKB-UniRule"/>
</dbReference>
<comment type="similarity">
    <text evidence="1 9 10">Belongs to the acetokinase family.</text>
</comment>
<dbReference type="InterPro" id="IPR000890">
    <property type="entry name" value="Aliphatic_acid_kin_short-chain"/>
</dbReference>
<dbReference type="Pfam" id="PF00871">
    <property type="entry name" value="Acetate_kinase"/>
    <property type="match status" value="1"/>
</dbReference>
<keyword evidence="8 9" id="KW-0460">Magnesium</keyword>
<comment type="caution">
    <text evidence="11">The sequence shown here is derived from an EMBL/GenBank/DDBJ whole genome shotgun (WGS) entry which is preliminary data.</text>
</comment>
<dbReference type="SUPFAM" id="SSF53067">
    <property type="entry name" value="Actin-like ATPase domain"/>
    <property type="match status" value="2"/>
</dbReference>
<keyword evidence="2 9" id="KW-0963">Cytoplasm</keyword>
<evidence type="ECO:0000256" key="7">
    <source>
        <dbReference type="ARBA" id="ARBA00022840"/>
    </source>
</evidence>
<evidence type="ECO:0000313" key="12">
    <source>
        <dbReference type="Proteomes" id="UP000249364"/>
    </source>
</evidence>
<evidence type="ECO:0000256" key="1">
    <source>
        <dbReference type="ARBA" id="ARBA00008748"/>
    </source>
</evidence>
<evidence type="ECO:0000256" key="3">
    <source>
        <dbReference type="ARBA" id="ARBA00022679"/>
    </source>
</evidence>
<protein>
    <recommendedName>
        <fullName evidence="9">Acetate kinase</fullName>
        <ecNumber evidence="9">2.7.2.1</ecNumber>
    </recommendedName>
    <alternativeName>
        <fullName evidence="9">Acetokinase</fullName>
    </alternativeName>
</protein>
<evidence type="ECO:0000313" key="11">
    <source>
        <dbReference type="EMBL" id="PZX39541.1"/>
    </source>
</evidence>
<evidence type="ECO:0000256" key="5">
    <source>
        <dbReference type="ARBA" id="ARBA00022741"/>
    </source>
</evidence>
<comment type="function">
    <text evidence="9">Catalyzes the formation of acetyl phosphate from acetate and ATP. Can also catalyze the reverse reaction.</text>
</comment>
<dbReference type="Gene3D" id="3.30.420.40">
    <property type="match status" value="2"/>
</dbReference>
<keyword evidence="6 9" id="KW-0418">Kinase</keyword>
<keyword evidence="12" id="KW-1185">Reference proteome</keyword>
<comment type="cofactor">
    <cofactor evidence="9">
        <name>Mg(2+)</name>
        <dbReference type="ChEBI" id="CHEBI:18420"/>
    </cofactor>
    <cofactor evidence="9">
        <name>Mn(2+)</name>
        <dbReference type="ChEBI" id="CHEBI:29035"/>
    </cofactor>
    <text evidence="9">Mg(2+). Can also accept Mn(2+).</text>
</comment>
<dbReference type="InterPro" id="IPR023865">
    <property type="entry name" value="Aliphatic_acid_kinase_CS"/>
</dbReference>
<dbReference type="GO" id="GO:0005524">
    <property type="term" value="F:ATP binding"/>
    <property type="evidence" value="ECO:0007669"/>
    <property type="project" value="UniProtKB-KW"/>
</dbReference>
<dbReference type="InterPro" id="IPR043129">
    <property type="entry name" value="ATPase_NBD"/>
</dbReference>
<proteinExistence type="inferred from homology"/>
<dbReference type="EC" id="2.7.2.1" evidence="9"/>
<dbReference type="PRINTS" id="PR00471">
    <property type="entry name" value="ACETATEKNASE"/>
</dbReference>
<feature type="site" description="Transition state stabilizer" evidence="9">
    <location>
        <position position="177"/>
    </location>
</feature>
<dbReference type="HAMAP" id="MF_00020">
    <property type="entry name" value="Acetate_kinase"/>
    <property type="match status" value="1"/>
</dbReference>
<evidence type="ECO:0000256" key="2">
    <source>
        <dbReference type="ARBA" id="ARBA00022490"/>
    </source>
</evidence>
<dbReference type="GO" id="GO:0006083">
    <property type="term" value="P:acetate metabolic process"/>
    <property type="evidence" value="ECO:0007669"/>
    <property type="project" value="TreeGrafter"/>
</dbReference>
<feature type="binding site" evidence="9">
    <location>
        <begin position="205"/>
        <end position="209"/>
    </location>
    <ligand>
        <name>ATP</name>
        <dbReference type="ChEBI" id="CHEBI:30616"/>
    </ligand>
</feature>
<evidence type="ECO:0000256" key="6">
    <source>
        <dbReference type="ARBA" id="ARBA00022777"/>
    </source>
</evidence>
<keyword evidence="7 9" id="KW-0067">ATP-binding</keyword>
<dbReference type="GO" id="GO:0006085">
    <property type="term" value="P:acetyl-CoA biosynthetic process"/>
    <property type="evidence" value="ECO:0007669"/>
    <property type="project" value="UniProtKB-UniRule"/>
</dbReference>
<comment type="catalytic activity">
    <reaction evidence="9">
        <text>acetate + ATP = acetyl phosphate + ADP</text>
        <dbReference type="Rhea" id="RHEA:11352"/>
        <dbReference type="ChEBI" id="CHEBI:22191"/>
        <dbReference type="ChEBI" id="CHEBI:30089"/>
        <dbReference type="ChEBI" id="CHEBI:30616"/>
        <dbReference type="ChEBI" id="CHEBI:456216"/>
        <dbReference type="EC" id="2.7.2.1"/>
    </reaction>
</comment>
<dbReference type="PROSITE" id="PS01075">
    <property type="entry name" value="ACETATE_KINASE_1"/>
    <property type="match status" value="1"/>
</dbReference>
<reference evidence="11 12" key="1">
    <citation type="submission" date="2018-06" db="EMBL/GenBank/DDBJ databases">
        <title>Genomic Encyclopedia of Archaeal and Bacterial Type Strains, Phase II (KMG-II): from individual species to whole genera.</title>
        <authorList>
            <person name="Goeker M."/>
        </authorList>
    </citation>
    <scope>NUCLEOTIDE SEQUENCE [LARGE SCALE GENOMIC DNA]</scope>
    <source>
        <strain evidence="11 12">DSM 13087</strain>
    </source>
</reference>
<evidence type="ECO:0000256" key="10">
    <source>
        <dbReference type="RuleBase" id="RU003835"/>
    </source>
</evidence>
<dbReference type="EMBL" id="QKZQ01000013">
    <property type="protein sequence ID" value="PZX39541.1"/>
    <property type="molecule type" value="Genomic_DNA"/>
</dbReference>
<keyword evidence="3 9" id="KW-0808">Transferase</keyword>
<dbReference type="NCBIfam" id="TIGR00016">
    <property type="entry name" value="ackA"/>
    <property type="match status" value="1"/>
</dbReference>
<feature type="binding site" evidence="9">
    <location>
        <begin position="280"/>
        <end position="282"/>
    </location>
    <ligand>
        <name>ATP</name>
        <dbReference type="ChEBI" id="CHEBI:30616"/>
    </ligand>
</feature>
<dbReference type="GO" id="GO:0005829">
    <property type="term" value="C:cytosol"/>
    <property type="evidence" value="ECO:0007669"/>
    <property type="project" value="TreeGrafter"/>
</dbReference>
<dbReference type="AlphaFoldDB" id="A0A2W7PTJ5"/>
<evidence type="ECO:0000256" key="8">
    <source>
        <dbReference type="ARBA" id="ARBA00022842"/>
    </source>
</evidence>
<dbReference type="InterPro" id="IPR004372">
    <property type="entry name" value="Ac/propionate_kinase"/>
</dbReference>
<organism evidence="11 12">
    <name type="scientific">Roseinatronobacter thiooxidans</name>
    <dbReference type="NCBI Taxonomy" id="121821"/>
    <lineage>
        <taxon>Bacteria</taxon>
        <taxon>Pseudomonadati</taxon>
        <taxon>Pseudomonadota</taxon>
        <taxon>Alphaproteobacteria</taxon>
        <taxon>Rhodobacterales</taxon>
        <taxon>Paracoccaceae</taxon>
        <taxon>Roseinatronobacter</taxon>
    </lineage>
</organism>
<comment type="caution">
    <text evidence="9">Lacks conserved residue(s) required for the propagation of feature annotation.</text>
</comment>
<comment type="subcellular location">
    <subcellularLocation>
        <location evidence="9">Cytoplasm</location>
    </subcellularLocation>
</comment>
<feature type="active site" description="Proton donor/acceptor" evidence="9">
    <location>
        <position position="146"/>
    </location>
</feature>
<dbReference type="OrthoDB" id="9802453at2"/>
<evidence type="ECO:0000256" key="9">
    <source>
        <dbReference type="HAMAP-Rule" id="MF_00020"/>
    </source>
</evidence>
<dbReference type="GO" id="GO:0008776">
    <property type="term" value="F:acetate kinase activity"/>
    <property type="evidence" value="ECO:0007669"/>
    <property type="project" value="UniProtKB-UniRule"/>
</dbReference>
<dbReference type="Proteomes" id="UP000249364">
    <property type="component" value="Unassembled WGS sequence"/>
</dbReference>
<feature type="binding site" evidence="9">
    <location>
        <position position="376"/>
    </location>
    <ligand>
        <name>Mg(2+)</name>
        <dbReference type="ChEBI" id="CHEBI:18420"/>
    </ligand>
</feature>
<gene>
    <name evidence="9" type="primary">ackA</name>
    <name evidence="11" type="ORF">LY56_02709</name>
</gene>
<dbReference type="UniPathway" id="UPA00340">
    <property type="reaction ID" value="UER00458"/>
</dbReference>
<keyword evidence="4 9" id="KW-0479">Metal-binding</keyword>
<comment type="pathway">
    <text evidence="9">Metabolic intermediate biosynthesis; acetyl-CoA biosynthesis; acetyl-CoA from acetate: step 1/2.</text>
</comment>
<dbReference type="PANTHER" id="PTHR21060:SF21">
    <property type="entry name" value="ACETATE KINASE"/>
    <property type="match status" value="1"/>
</dbReference>
<feature type="binding site" evidence="9">
    <location>
        <position position="9"/>
    </location>
    <ligand>
        <name>Mg(2+)</name>
        <dbReference type="ChEBI" id="CHEBI:18420"/>
    </ligand>
</feature>
<evidence type="ECO:0000256" key="4">
    <source>
        <dbReference type="ARBA" id="ARBA00022723"/>
    </source>
</evidence>
<feature type="site" description="Transition state stabilizer" evidence="9">
    <location>
        <position position="238"/>
    </location>
</feature>
<dbReference type="STRING" id="121821.GCA_001870675_00662"/>
<dbReference type="RefSeq" id="WP_071469505.1">
    <property type="nucleotide sequence ID" value="NZ_MEHT01000015.1"/>
</dbReference>
<name>A0A2W7PTJ5_9RHOB</name>
<accession>A0A2W7PTJ5</accession>
<comment type="subunit">
    <text evidence="9">Homodimer.</text>
</comment>
<feature type="binding site" evidence="9">
    <location>
        <position position="89"/>
    </location>
    <ligand>
        <name>substrate</name>
    </ligand>
</feature>
<dbReference type="PANTHER" id="PTHR21060">
    <property type="entry name" value="ACETATE KINASE"/>
    <property type="match status" value="1"/>
</dbReference>
<sequence length="389" mass="40547">MRRALLVLNTGSSSIKFAVHDAESAARLADGAIEGIGRAADLTLRHAGATHRQPVEGGHLADTGALLEWLLQRLCDELGPMAVTAAGHRVVHGGQQFRGPVVVTAAVMQALQALCPLAPGHQPHNLAGIRAVAARWPDSAQIACFDTAFHQTRPRVAQIFAVPRALSDEGILRYGFHGLSFDHIAGRLAEVLGDKVAQGKVIVAHLGSGASLCAMQNGKSIDTTMGFTALDGLMMGTRCGQIDPGVLLHLMREKGLDGPALETLLGRESGLLGVSGISADMRDLLDSPAPQAAEAVALFVHMILRQIGALTASLGGLDGLVFTAGIGERSAAIRMQVMAGLDWLGLVPDEDANRAHGPLISAPRSAVAAAMIPTDEEAVILRAVLALRG</sequence>
<keyword evidence="5 9" id="KW-0547">Nucleotide-binding</keyword>
<dbReference type="PROSITE" id="PS01076">
    <property type="entry name" value="ACETATE_KINASE_2"/>
    <property type="match status" value="1"/>
</dbReference>